<dbReference type="SUPFAM" id="SSF53850">
    <property type="entry name" value="Periplasmic binding protein-like II"/>
    <property type="match status" value="1"/>
</dbReference>
<protein>
    <submittedName>
        <fullName evidence="7">Transporter substrate-binding domain-containing protein</fullName>
    </submittedName>
</protein>
<feature type="chain" id="PRO_5047351091" evidence="5">
    <location>
        <begin position="27"/>
        <end position="287"/>
    </location>
</feature>
<dbReference type="EMBL" id="CP099837">
    <property type="protein sequence ID" value="USY17380.1"/>
    <property type="molecule type" value="Genomic_DNA"/>
</dbReference>
<keyword evidence="3 5" id="KW-0732">Signal</keyword>
<evidence type="ECO:0000259" key="6">
    <source>
        <dbReference type="SMART" id="SM00062"/>
    </source>
</evidence>
<dbReference type="InterPro" id="IPR001638">
    <property type="entry name" value="Solute-binding_3/MltF_N"/>
</dbReference>
<accession>A0ABY5D1S6</accession>
<comment type="similarity">
    <text evidence="2 4">Belongs to the bacterial solute-binding protein 3 family.</text>
</comment>
<evidence type="ECO:0000256" key="4">
    <source>
        <dbReference type="RuleBase" id="RU003744"/>
    </source>
</evidence>
<dbReference type="Proteomes" id="UP001055940">
    <property type="component" value="Chromosome"/>
</dbReference>
<sequence length="287" mass="31915">MPVAPARSRIVLAASLTVLLVAGCSARDTGEEPGPHLGEQSRLDEILDRGTINVCTTGDYRPFTYLDPDADENAYLDPEDDGLTGIDVDMARDLAEELEVGIEWTQTSWDDLMEDFLASCDIAVGGISVSTARARTVYFSAPLMEDGKTPITRCENVDDYRTIEQINQPGVRSIVPSGGTNEIFAEEHYPDGELIRHDNNTIFDEIVAGNADVMTTDASEVLWVANEYEELCAVNPGEPFDYFEKAFMLPRGDDVLKHYVDQWLNMALNDGTYDRITEPWFGDDLER</sequence>
<feature type="domain" description="Solute-binding protein family 3/N-terminal" evidence="6">
    <location>
        <begin position="51"/>
        <end position="284"/>
    </location>
</feature>
<dbReference type="InterPro" id="IPR018313">
    <property type="entry name" value="SBP_3_CS"/>
</dbReference>
<gene>
    <name evidence="7" type="ORF">NE857_18725</name>
</gene>
<organism evidence="7 8">
    <name type="scientific">Nocardiopsis exhalans</name>
    <dbReference type="NCBI Taxonomy" id="163604"/>
    <lineage>
        <taxon>Bacteria</taxon>
        <taxon>Bacillati</taxon>
        <taxon>Actinomycetota</taxon>
        <taxon>Actinomycetes</taxon>
        <taxon>Streptosporangiales</taxon>
        <taxon>Nocardiopsidaceae</taxon>
        <taxon>Nocardiopsis</taxon>
    </lineage>
</organism>
<reference evidence="7" key="1">
    <citation type="submission" date="2022-06" db="EMBL/GenBank/DDBJ databases">
        <authorList>
            <person name="Ping M."/>
        </authorList>
    </citation>
    <scope>NUCLEOTIDE SEQUENCE</scope>
    <source>
        <strain evidence="7">JCM11759T</strain>
    </source>
</reference>
<evidence type="ECO:0000313" key="8">
    <source>
        <dbReference type="Proteomes" id="UP001055940"/>
    </source>
</evidence>
<dbReference type="PANTHER" id="PTHR35936">
    <property type="entry name" value="MEMBRANE-BOUND LYTIC MUREIN TRANSGLYCOSYLASE F"/>
    <property type="match status" value="1"/>
</dbReference>
<proteinExistence type="inferred from homology"/>
<dbReference type="Gene3D" id="3.40.190.10">
    <property type="entry name" value="Periplasmic binding protein-like II"/>
    <property type="match status" value="2"/>
</dbReference>
<name>A0ABY5D1S6_9ACTN</name>
<dbReference type="PROSITE" id="PS51257">
    <property type="entry name" value="PROKAR_LIPOPROTEIN"/>
    <property type="match status" value="1"/>
</dbReference>
<evidence type="ECO:0000256" key="5">
    <source>
        <dbReference type="SAM" id="SignalP"/>
    </source>
</evidence>
<evidence type="ECO:0000256" key="2">
    <source>
        <dbReference type="ARBA" id="ARBA00010333"/>
    </source>
</evidence>
<dbReference type="RefSeq" id="WP_254416953.1">
    <property type="nucleotide sequence ID" value="NZ_BAAAJB010000019.1"/>
</dbReference>
<keyword evidence="8" id="KW-1185">Reference proteome</keyword>
<dbReference type="PROSITE" id="PS01039">
    <property type="entry name" value="SBP_BACTERIAL_3"/>
    <property type="match status" value="1"/>
</dbReference>
<comment type="subcellular location">
    <subcellularLocation>
        <location evidence="1">Cell envelope</location>
    </subcellularLocation>
</comment>
<dbReference type="Pfam" id="PF00497">
    <property type="entry name" value="SBP_bac_3"/>
    <property type="match status" value="1"/>
</dbReference>
<evidence type="ECO:0000313" key="7">
    <source>
        <dbReference type="EMBL" id="USY17380.1"/>
    </source>
</evidence>
<evidence type="ECO:0000256" key="1">
    <source>
        <dbReference type="ARBA" id="ARBA00004196"/>
    </source>
</evidence>
<dbReference type="SMART" id="SM00062">
    <property type="entry name" value="PBPb"/>
    <property type="match status" value="1"/>
</dbReference>
<dbReference type="PANTHER" id="PTHR35936:SF19">
    <property type="entry name" value="AMINO-ACID-BINDING PROTEIN YXEM-RELATED"/>
    <property type="match status" value="1"/>
</dbReference>
<feature type="signal peptide" evidence="5">
    <location>
        <begin position="1"/>
        <end position="26"/>
    </location>
</feature>
<evidence type="ECO:0000256" key="3">
    <source>
        <dbReference type="ARBA" id="ARBA00022729"/>
    </source>
</evidence>